<dbReference type="InterPro" id="IPR010997">
    <property type="entry name" value="HRDC-like_sf"/>
</dbReference>
<protein>
    <recommendedName>
        <fullName evidence="20">RecQ-like DNA helicase BLM</fullName>
        <ecNumber evidence="17">5.6.2.4</ecNumber>
    </recommendedName>
    <alternativeName>
        <fullName evidence="21">Bloom syndrome protein homolog</fullName>
    </alternativeName>
    <alternativeName>
        <fullName evidence="18">DNA 3'-5' helicase BLM</fullName>
    </alternativeName>
    <alternativeName>
        <fullName evidence="22">RecQ helicase homolog</fullName>
    </alternativeName>
</protein>
<feature type="compositionally biased region" description="Polar residues" evidence="23">
    <location>
        <begin position="1019"/>
        <end position="1054"/>
    </location>
</feature>
<feature type="domain" description="Helicase ATP-binding" evidence="25">
    <location>
        <begin position="355"/>
        <end position="530"/>
    </location>
</feature>
<dbReference type="eggNOG" id="KOG0351">
    <property type="taxonomic scope" value="Eukaryota"/>
</dbReference>
<dbReference type="HOGENOM" id="CLU_290423_0_0_1"/>
<dbReference type="PROSITE" id="PS51192">
    <property type="entry name" value="HELICASE_ATP_BIND_1"/>
    <property type="match status" value="1"/>
</dbReference>
<dbReference type="InterPro" id="IPR004589">
    <property type="entry name" value="DNA_helicase_ATP-dep_RecQ"/>
</dbReference>
<evidence type="ECO:0000256" key="4">
    <source>
        <dbReference type="ARBA" id="ARBA00022705"/>
    </source>
</evidence>
<dbReference type="EMBL" id="CAEY01000163">
    <property type="status" value="NOT_ANNOTATED_CDS"/>
    <property type="molecule type" value="Genomic_DNA"/>
</dbReference>
<feature type="region of interest" description="Disordered" evidence="23">
    <location>
        <begin position="984"/>
        <end position="1054"/>
    </location>
</feature>
<dbReference type="AlphaFoldDB" id="T1KJR4"/>
<keyword evidence="13" id="KW-0234">DNA repair</keyword>
<evidence type="ECO:0000256" key="9">
    <source>
        <dbReference type="ARBA" id="ARBA00022806"/>
    </source>
</evidence>
<keyword evidence="10" id="KW-0862">Zinc</keyword>
<dbReference type="SUPFAM" id="SSF47819">
    <property type="entry name" value="HRDC-like"/>
    <property type="match status" value="1"/>
</dbReference>
<evidence type="ECO:0000256" key="13">
    <source>
        <dbReference type="ARBA" id="ARBA00023204"/>
    </source>
</evidence>
<evidence type="ECO:0000256" key="3">
    <source>
        <dbReference type="ARBA" id="ARBA00005446"/>
    </source>
</evidence>
<dbReference type="FunFam" id="1.10.10.10:FF:000495">
    <property type="entry name" value="RecQ family helicase MusN"/>
    <property type="match status" value="1"/>
</dbReference>
<evidence type="ECO:0000256" key="12">
    <source>
        <dbReference type="ARBA" id="ARBA00023125"/>
    </source>
</evidence>
<dbReference type="FunFam" id="3.40.50.300:FF:000537">
    <property type="entry name" value="Bloom syndrome RecQ-like helicase"/>
    <property type="match status" value="1"/>
</dbReference>
<sequence length="1054" mass="119399">MSCSDKVVKVDYPKNNWIEWCKKKGLSDHLWNKFSSRKVEIKPEECKPLRSLNDKIKEEELAQFGDFGDIFDEDLDEDVDYEKSCAKPSIGSIKIESPPSVYVTPKENLSVLNGSSFENSSSDKPKFQPQFNTPHTSGFVSASQVAAKLQESSSHKSNYSFEPITAPASNLNSPLNSLNVPGPSNRFYPSNRPEPDEIVLDDDDEDEVIEAAEGVGDEEDYDAMFDDDLEEILDNESFLVEVPHDETPMHTNFNNFNNFNNLTNNESIRSEFDSSYAGNSSAYFDKDVSVIQYNFNDGVDEVVQTAGTKFLGHHRNDGDDPKLKSVALKHSAEMLRVFKEIFGLKKFRTNQLEAINAACQGEDCFILMPTGGGKSICYQLPALIDPGVTIVISPLRSLIQDQVTKLNLLDVPTEALTGDTEAEKVQEILRDLRSEIPITKLLYLTPEKISASETIQSIFRSLNSKGLLSRFVIDEAHCVSQWGHDFRPDYKKLCELRIQFPNVPIMALTATATPRVRVDILHQLRIEKPRWFIQSFNRPNLKFEVLPKKKDTVQEIASLIKSKFPNKSGIIYCLSRAECENVAQQLINKRIKASEYHAGMEDERRADVQNQWINNNIKVICATIAFGMGIDKPDVRFVIHYSLPKSIEGYYQESGRAGRDGDLSYCYLYFAPADKLRLYRLLDRSEAKGTPIHKIHIENVNLMTFYCCNKAECRRVQMLAYFGELFDEKECKKNKATACDNCSSQQNFQEEDITEDAKAIVKSVDTMNRGQRRNFTLNHLADVYKGSNNKQIMGLRHNELPAHGKGKRLCKDDIDRILRKLVCDNYLREDLVVLPKQDMAAIYVRPGKESVKLLNGSVRYTIPLARTQAKADNERTKDKELAEDKALRQLSDRCYEALVEVSKQIANSTKAFGNKTAYHHVIPLEALREMSVKLPLTEQDMLAIPHVSGHWYSKYGLRYLNVTQSYNELKNEIEFKKLQSELQASASQDKQSNSAKRKKAGGPSTSYEPLPVKKKAFNGWSNKSNQPRKGPSSTLSSNTGENRFPNSKSFNKSD</sequence>
<evidence type="ECO:0000256" key="16">
    <source>
        <dbReference type="ARBA" id="ARBA00034617"/>
    </source>
</evidence>
<dbReference type="OrthoDB" id="10261556at2759"/>
<dbReference type="GO" id="GO:0000724">
    <property type="term" value="P:double-strand break repair via homologous recombination"/>
    <property type="evidence" value="ECO:0007669"/>
    <property type="project" value="TreeGrafter"/>
</dbReference>
<dbReference type="GO" id="GO:0043138">
    <property type="term" value="F:3'-5' DNA helicase activity"/>
    <property type="evidence" value="ECO:0007669"/>
    <property type="project" value="UniProtKB-EC"/>
</dbReference>
<dbReference type="InterPro" id="IPR036388">
    <property type="entry name" value="WH-like_DNA-bd_sf"/>
</dbReference>
<evidence type="ECO:0000256" key="23">
    <source>
        <dbReference type="SAM" id="MobiDB-lite"/>
    </source>
</evidence>
<dbReference type="SUPFAM" id="SSF46785">
    <property type="entry name" value="Winged helix' DNA-binding domain"/>
    <property type="match status" value="1"/>
</dbReference>
<dbReference type="GO" id="GO:0046872">
    <property type="term" value="F:metal ion binding"/>
    <property type="evidence" value="ECO:0007669"/>
    <property type="project" value="UniProtKB-KW"/>
</dbReference>
<evidence type="ECO:0000256" key="15">
    <source>
        <dbReference type="ARBA" id="ARBA00023242"/>
    </source>
</evidence>
<comment type="cofactor">
    <cofactor evidence="1">
        <name>Zn(2+)</name>
        <dbReference type="ChEBI" id="CHEBI:29105"/>
    </cofactor>
</comment>
<evidence type="ECO:0000256" key="19">
    <source>
        <dbReference type="ARBA" id="ARBA00049360"/>
    </source>
</evidence>
<keyword evidence="28" id="KW-1185">Reference proteome</keyword>
<comment type="subcellular location">
    <subcellularLocation>
        <location evidence="2">Nucleus</location>
    </subcellularLocation>
</comment>
<dbReference type="Pfam" id="PF16124">
    <property type="entry name" value="RecQ_Zn_bind"/>
    <property type="match status" value="1"/>
</dbReference>
<dbReference type="InterPro" id="IPR036390">
    <property type="entry name" value="WH_DNA-bd_sf"/>
</dbReference>
<keyword evidence="5" id="KW-0479">Metal-binding</keyword>
<dbReference type="SMART" id="SM00487">
    <property type="entry name" value="DEXDc"/>
    <property type="match status" value="1"/>
</dbReference>
<dbReference type="Pfam" id="PF00271">
    <property type="entry name" value="Helicase_C"/>
    <property type="match status" value="1"/>
</dbReference>
<evidence type="ECO:0000256" key="22">
    <source>
        <dbReference type="ARBA" id="ARBA00076271"/>
    </source>
</evidence>
<dbReference type="PROSITE" id="PS51194">
    <property type="entry name" value="HELICASE_CTER"/>
    <property type="match status" value="1"/>
</dbReference>
<keyword evidence="11" id="KW-0067">ATP-binding</keyword>
<evidence type="ECO:0000313" key="27">
    <source>
        <dbReference type="EnsemblMetazoa" id="tetur13g00890.1"/>
    </source>
</evidence>
<dbReference type="SMART" id="SM00490">
    <property type="entry name" value="HELICc"/>
    <property type="match status" value="1"/>
</dbReference>
<evidence type="ECO:0000256" key="8">
    <source>
        <dbReference type="ARBA" id="ARBA00022801"/>
    </source>
</evidence>
<dbReference type="PANTHER" id="PTHR13710:SF153">
    <property type="entry name" value="RECQ-LIKE DNA HELICASE BLM"/>
    <property type="match status" value="1"/>
</dbReference>
<gene>
    <name evidence="27" type="primary">107364946</name>
</gene>
<keyword evidence="4" id="KW-0235">DNA replication</keyword>
<dbReference type="InterPro" id="IPR018982">
    <property type="entry name" value="RQC_domain"/>
</dbReference>
<dbReference type="Pfam" id="PF00270">
    <property type="entry name" value="DEAD"/>
    <property type="match status" value="1"/>
</dbReference>
<evidence type="ECO:0000259" key="26">
    <source>
        <dbReference type="PROSITE" id="PS51194"/>
    </source>
</evidence>
<evidence type="ECO:0000256" key="20">
    <source>
        <dbReference type="ARBA" id="ARBA00073450"/>
    </source>
</evidence>
<evidence type="ECO:0000256" key="6">
    <source>
        <dbReference type="ARBA" id="ARBA00022741"/>
    </source>
</evidence>
<evidence type="ECO:0000256" key="1">
    <source>
        <dbReference type="ARBA" id="ARBA00001947"/>
    </source>
</evidence>
<evidence type="ECO:0000256" key="21">
    <source>
        <dbReference type="ARBA" id="ARBA00076065"/>
    </source>
</evidence>
<dbReference type="SMART" id="SM00956">
    <property type="entry name" value="RQC"/>
    <property type="match status" value="1"/>
</dbReference>
<keyword evidence="6" id="KW-0547">Nucleotide-binding</keyword>
<comment type="similarity">
    <text evidence="3">Belongs to the helicase family. RecQ subfamily.</text>
</comment>
<dbReference type="EC" id="5.6.2.4" evidence="17"/>
<evidence type="ECO:0000256" key="14">
    <source>
        <dbReference type="ARBA" id="ARBA00023235"/>
    </source>
</evidence>
<dbReference type="CDD" id="cd18794">
    <property type="entry name" value="SF2_C_RecQ"/>
    <property type="match status" value="1"/>
</dbReference>
<dbReference type="GO" id="GO:0016787">
    <property type="term" value="F:hydrolase activity"/>
    <property type="evidence" value="ECO:0007669"/>
    <property type="project" value="UniProtKB-KW"/>
</dbReference>
<dbReference type="PROSITE" id="PS00690">
    <property type="entry name" value="DEAH_ATP_HELICASE"/>
    <property type="match status" value="1"/>
</dbReference>
<dbReference type="PANTHER" id="PTHR13710">
    <property type="entry name" value="DNA HELICASE RECQ FAMILY MEMBER"/>
    <property type="match status" value="1"/>
</dbReference>
<dbReference type="InterPro" id="IPR002464">
    <property type="entry name" value="DNA/RNA_helicase_DEAH_CS"/>
</dbReference>
<dbReference type="PROSITE" id="PS50967">
    <property type="entry name" value="HRDC"/>
    <property type="match status" value="1"/>
</dbReference>
<feature type="compositionally biased region" description="Polar residues" evidence="23">
    <location>
        <begin position="984"/>
        <end position="994"/>
    </location>
</feature>
<evidence type="ECO:0000259" key="24">
    <source>
        <dbReference type="PROSITE" id="PS50967"/>
    </source>
</evidence>
<accession>T1KJR4</accession>
<reference evidence="28" key="1">
    <citation type="submission" date="2011-08" db="EMBL/GenBank/DDBJ databases">
        <authorList>
            <person name="Rombauts S."/>
        </authorList>
    </citation>
    <scope>NUCLEOTIDE SEQUENCE</scope>
    <source>
        <strain evidence="28">London</strain>
    </source>
</reference>
<evidence type="ECO:0000256" key="11">
    <source>
        <dbReference type="ARBA" id="ARBA00022840"/>
    </source>
</evidence>
<evidence type="ECO:0000256" key="5">
    <source>
        <dbReference type="ARBA" id="ARBA00022723"/>
    </source>
</evidence>
<dbReference type="InterPro" id="IPR027417">
    <property type="entry name" value="P-loop_NTPase"/>
</dbReference>
<evidence type="ECO:0000256" key="2">
    <source>
        <dbReference type="ARBA" id="ARBA00004123"/>
    </source>
</evidence>
<dbReference type="InterPro" id="IPR032284">
    <property type="entry name" value="RecQ_Zn-bd"/>
</dbReference>
<name>T1KJR4_TETUR</name>
<dbReference type="Gene3D" id="1.10.150.80">
    <property type="entry name" value="HRDC domain"/>
    <property type="match status" value="1"/>
</dbReference>
<keyword evidence="14" id="KW-0413">Isomerase</keyword>
<dbReference type="GO" id="GO:0007131">
    <property type="term" value="P:reciprocal meiotic recombination"/>
    <property type="evidence" value="ECO:0007669"/>
    <property type="project" value="UniProtKB-ARBA"/>
</dbReference>
<evidence type="ECO:0000259" key="25">
    <source>
        <dbReference type="PROSITE" id="PS51192"/>
    </source>
</evidence>
<dbReference type="EnsemblMetazoa" id="tetur13g00890.1">
    <property type="protein sequence ID" value="tetur13g00890.1"/>
    <property type="gene ID" value="tetur13g00890"/>
</dbReference>
<comment type="catalytic activity">
    <reaction evidence="16">
        <text>Couples ATP hydrolysis with the unwinding of duplex DNA by translocating in the 3'-5' direction.</text>
        <dbReference type="EC" id="5.6.2.4"/>
    </reaction>
</comment>
<organism evidence="27 28">
    <name type="scientific">Tetranychus urticae</name>
    <name type="common">Two-spotted spider mite</name>
    <dbReference type="NCBI Taxonomy" id="32264"/>
    <lineage>
        <taxon>Eukaryota</taxon>
        <taxon>Metazoa</taxon>
        <taxon>Ecdysozoa</taxon>
        <taxon>Arthropoda</taxon>
        <taxon>Chelicerata</taxon>
        <taxon>Arachnida</taxon>
        <taxon>Acari</taxon>
        <taxon>Acariformes</taxon>
        <taxon>Trombidiformes</taxon>
        <taxon>Prostigmata</taxon>
        <taxon>Eleutherengona</taxon>
        <taxon>Raphignathae</taxon>
        <taxon>Tetranychoidea</taxon>
        <taxon>Tetranychidae</taxon>
        <taxon>Tetranychus</taxon>
    </lineage>
</organism>
<dbReference type="STRING" id="32264.T1KJR4"/>
<keyword evidence="9" id="KW-0347">Helicase</keyword>
<dbReference type="GO" id="GO:0005737">
    <property type="term" value="C:cytoplasm"/>
    <property type="evidence" value="ECO:0007669"/>
    <property type="project" value="TreeGrafter"/>
</dbReference>
<dbReference type="Gene3D" id="1.10.10.10">
    <property type="entry name" value="Winged helix-like DNA-binding domain superfamily/Winged helix DNA-binding domain"/>
    <property type="match status" value="1"/>
</dbReference>
<dbReference type="GO" id="GO:0005694">
    <property type="term" value="C:chromosome"/>
    <property type="evidence" value="ECO:0007669"/>
    <property type="project" value="TreeGrafter"/>
</dbReference>
<dbReference type="GO" id="GO:0005634">
    <property type="term" value="C:nucleus"/>
    <property type="evidence" value="ECO:0007669"/>
    <property type="project" value="UniProtKB-SubCell"/>
</dbReference>
<dbReference type="FunFam" id="3.40.50.300:FF:000340">
    <property type="entry name" value="Bloom syndrome, RecQ helicase"/>
    <property type="match status" value="1"/>
</dbReference>
<dbReference type="Proteomes" id="UP000015104">
    <property type="component" value="Unassembled WGS sequence"/>
</dbReference>
<evidence type="ECO:0000256" key="17">
    <source>
        <dbReference type="ARBA" id="ARBA00034808"/>
    </source>
</evidence>
<dbReference type="InterPro" id="IPR001650">
    <property type="entry name" value="Helicase_C-like"/>
</dbReference>
<feature type="domain" description="HRDC" evidence="24">
    <location>
        <begin position="888"/>
        <end position="973"/>
    </location>
</feature>
<dbReference type="GO" id="GO:0006260">
    <property type="term" value="P:DNA replication"/>
    <property type="evidence" value="ECO:0007669"/>
    <property type="project" value="UniProtKB-KW"/>
</dbReference>
<evidence type="ECO:0000313" key="28">
    <source>
        <dbReference type="Proteomes" id="UP000015104"/>
    </source>
</evidence>
<feature type="domain" description="Helicase C-terminal" evidence="26">
    <location>
        <begin position="552"/>
        <end position="703"/>
    </location>
</feature>
<dbReference type="InterPro" id="IPR044876">
    <property type="entry name" value="HRDC_dom_sf"/>
</dbReference>
<evidence type="ECO:0000256" key="18">
    <source>
        <dbReference type="ARBA" id="ARBA00044542"/>
    </source>
</evidence>
<keyword evidence="15" id="KW-0539">Nucleus</keyword>
<keyword evidence="7" id="KW-0227">DNA damage</keyword>
<keyword evidence="12" id="KW-0238">DNA-binding</keyword>
<evidence type="ECO:0000256" key="10">
    <source>
        <dbReference type="ARBA" id="ARBA00022833"/>
    </source>
</evidence>
<dbReference type="GO" id="GO:0003677">
    <property type="term" value="F:DNA binding"/>
    <property type="evidence" value="ECO:0007669"/>
    <property type="project" value="UniProtKB-KW"/>
</dbReference>
<dbReference type="GO" id="GO:0005524">
    <property type="term" value="F:ATP binding"/>
    <property type="evidence" value="ECO:0007669"/>
    <property type="project" value="UniProtKB-KW"/>
</dbReference>
<reference evidence="27" key="2">
    <citation type="submission" date="2015-06" db="UniProtKB">
        <authorList>
            <consortium name="EnsemblMetazoa"/>
        </authorList>
    </citation>
    <scope>IDENTIFICATION</scope>
</reference>
<dbReference type="InterPro" id="IPR002121">
    <property type="entry name" value="HRDC_dom"/>
</dbReference>
<dbReference type="InterPro" id="IPR011545">
    <property type="entry name" value="DEAD/DEAH_box_helicase_dom"/>
</dbReference>
<dbReference type="NCBIfam" id="TIGR00614">
    <property type="entry name" value="recQ_fam"/>
    <property type="match status" value="1"/>
</dbReference>
<evidence type="ECO:0000256" key="7">
    <source>
        <dbReference type="ARBA" id="ARBA00022763"/>
    </source>
</evidence>
<keyword evidence="8" id="KW-0378">Hydrolase</keyword>
<dbReference type="SUPFAM" id="SSF52540">
    <property type="entry name" value="P-loop containing nucleoside triphosphate hydrolases"/>
    <property type="match status" value="1"/>
</dbReference>
<dbReference type="GO" id="GO:0009378">
    <property type="term" value="F:four-way junction helicase activity"/>
    <property type="evidence" value="ECO:0007669"/>
    <property type="project" value="TreeGrafter"/>
</dbReference>
<comment type="catalytic activity">
    <reaction evidence="19">
        <text>ATP + H2O = ADP + phosphate + H(+)</text>
        <dbReference type="Rhea" id="RHEA:13065"/>
        <dbReference type="ChEBI" id="CHEBI:15377"/>
        <dbReference type="ChEBI" id="CHEBI:15378"/>
        <dbReference type="ChEBI" id="CHEBI:30616"/>
        <dbReference type="ChEBI" id="CHEBI:43474"/>
        <dbReference type="ChEBI" id="CHEBI:456216"/>
    </reaction>
</comment>
<dbReference type="Pfam" id="PF09382">
    <property type="entry name" value="RQC"/>
    <property type="match status" value="1"/>
</dbReference>
<dbReference type="InterPro" id="IPR014001">
    <property type="entry name" value="Helicase_ATP-bd"/>
</dbReference>
<proteinExistence type="inferred from homology"/>
<dbReference type="Gene3D" id="3.40.50.300">
    <property type="entry name" value="P-loop containing nucleotide triphosphate hydrolases"/>
    <property type="match status" value="2"/>
</dbReference>